<comment type="caution">
    <text evidence="5">The sequence shown here is derived from an EMBL/GenBank/DDBJ whole genome shotgun (WGS) entry which is preliminary data.</text>
</comment>
<protein>
    <recommendedName>
        <fullName evidence="7">Peroxin-7</fullName>
    </recommendedName>
</protein>
<sequence length="124" mass="13539">MLSLRDVRVPSHAGFKWSAGADVESLAWDPHDQQLFVASLENGMVVGFDIRTATSSSSSALKPTFTLHAHDKNVCAVSYDPLVPNLLAAGSEDKMVKLWDLSNNQPSCIASQNRKAVCVMNFIY</sequence>
<dbReference type="AlphaFoldDB" id="A0AAP0D7Z1"/>
<dbReference type="InterPro" id="IPR036322">
    <property type="entry name" value="WD40_repeat_dom_sf"/>
</dbReference>
<evidence type="ECO:0000256" key="3">
    <source>
        <dbReference type="ARBA" id="ARBA00022737"/>
    </source>
</evidence>
<dbReference type="PANTHER" id="PTHR14091:SF0">
    <property type="entry name" value="PERIODIC TRYPTOPHAN PROTEIN 1 HOMOLOG"/>
    <property type="match status" value="1"/>
</dbReference>
<dbReference type="InterPro" id="IPR044285">
    <property type="entry name" value="PWP1"/>
</dbReference>
<dbReference type="PROSITE" id="PS50294">
    <property type="entry name" value="WD_REPEATS_REGION"/>
    <property type="match status" value="1"/>
</dbReference>
<reference evidence="5 6" key="1">
    <citation type="submission" date="2024-04" db="EMBL/GenBank/DDBJ databases">
        <title>The reference genome of an endangered Asteraceae, Deinandra increscens subsp. villosa, native to the Central Coast of California.</title>
        <authorList>
            <person name="Guilliams M."/>
            <person name="Hasenstab-Lehman K."/>
            <person name="Meyer R."/>
            <person name="Mcevoy S."/>
        </authorList>
    </citation>
    <scope>NUCLEOTIDE SEQUENCE [LARGE SCALE GENOMIC DNA]</scope>
    <source>
        <tissue evidence="5">Leaf</tissue>
    </source>
</reference>
<dbReference type="PROSITE" id="PS50082">
    <property type="entry name" value="WD_REPEATS_2"/>
    <property type="match status" value="1"/>
</dbReference>
<dbReference type="PANTHER" id="PTHR14091">
    <property type="entry name" value="PERIODIC TRYPTOPHAN PROTEIN 1"/>
    <property type="match status" value="1"/>
</dbReference>
<accession>A0AAP0D7Z1</accession>
<keyword evidence="2 4" id="KW-0853">WD repeat</keyword>
<dbReference type="Pfam" id="PF00400">
    <property type="entry name" value="WD40"/>
    <property type="match status" value="1"/>
</dbReference>
<dbReference type="PROSITE" id="PS00678">
    <property type="entry name" value="WD_REPEATS_1"/>
    <property type="match status" value="1"/>
</dbReference>
<dbReference type="Gene3D" id="2.130.10.10">
    <property type="entry name" value="YVTN repeat-like/Quinoprotein amine dehydrogenase"/>
    <property type="match status" value="1"/>
</dbReference>
<dbReference type="InterPro" id="IPR015943">
    <property type="entry name" value="WD40/YVTN_repeat-like_dom_sf"/>
</dbReference>
<keyword evidence="6" id="KW-1185">Reference proteome</keyword>
<dbReference type="SUPFAM" id="SSF50978">
    <property type="entry name" value="WD40 repeat-like"/>
    <property type="match status" value="1"/>
</dbReference>
<evidence type="ECO:0000256" key="2">
    <source>
        <dbReference type="ARBA" id="ARBA00022574"/>
    </source>
</evidence>
<evidence type="ECO:0008006" key="7">
    <source>
        <dbReference type="Google" id="ProtNLM"/>
    </source>
</evidence>
<dbReference type="GO" id="GO:0005634">
    <property type="term" value="C:nucleus"/>
    <property type="evidence" value="ECO:0007669"/>
    <property type="project" value="TreeGrafter"/>
</dbReference>
<gene>
    <name evidence="5" type="ORF">SSX86_012053</name>
</gene>
<organism evidence="5 6">
    <name type="scientific">Deinandra increscens subsp. villosa</name>
    <dbReference type="NCBI Taxonomy" id="3103831"/>
    <lineage>
        <taxon>Eukaryota</taxon>
        <taxon>Viridiplantae</taxon>
        <taxon>Streptophyta</taxon>
        <taxon>Embryophyta</taxon>
        <taxon>Tracheophyta</taxon>
        <taxon>Spermatophyta</taxon>
        <taxon>Magnoliopsida</taxon>
        <taxon>eudicotyledons</taxon>
        <taxon>Gunneridae</taxon>
        <taxon>Pentapetalae</taxon>
        <taxon>asterids</taxon>
        <taxon>campanulids</taxon>
        <taxon>Asterales</taxon>
        <taxon>Asteraceae</taxon>
        <taxon>Asteroideae</taxon>
        <taxon>Heliantheae alliance</taxon>
        <taxon>Madieae</taxon>
        <taxon>Madiinae</taxon>
        <taxon>Deinandra</taxon>
    </lineage>
</organism>
<keyword evidence="3" id="KW-0677">Repeat</keyword>
<evidence type="ECO:0000313" key="5">
    <source>
        <dbReference type="EMBL" id="KAK9067942.1"/>
    </source>
</evidence>
<dbReference type="InterPro" id="IPR019775">
    <property type="entry name" value="WD40_repeat_CS"/>
</dbReference>
<dbReference type="InterPro" id="IPR001680">
    <property type="entry name" value="WD40_rpt"/>
</dbReference>
<dbReference type="GO" id="GO:0006364">
    <property type="term" value="P:rRNA processing"/>
    <property type="evidence" value="ECO:0007669"/>
    <property type="project" value="InterPro"/>
</dbReference>
<dbReference type="EMBL" id="JBCNJP010000014">
    <property type="protein sequence ID" value="KAK9067942.1"/>
    <property type="molecule type" value="Genomic_DNA"/>
</dbReference>
<evidence type="ECO:0000256" key="1">
    <source>
        <dbReference type="ARBA" id="ARBA00022553"/>
    </source>
</evidence>
<evidence type="ECO:0000256" key="4">
    <source>
        <dbReference type="PROSITE-ProRule" id="PRU00221"/>
    </source>
</evidence>
<proteinExistence type="predicted"/>
<dbReference type="SMART" id="SM00320">
    <property type="entry name" value="WD40"/>
    <property type="match status" value="2"/>
</dbReference>
<name>A0AAP0D7Z1_9ASTR</name>
<feature type="repeat" description="WD" evidence="4">
    <location>
        <begin position="67"/>
        <end position="109"/>
    </location>
</feature>
<dbReference type="Proteomes" id="UP001408789">
    <property type="component" value="Unassembled WGS sequence"/>
</dbReference>
<evidence type="ECO:0000313" key="6">
    <source>
        <dbReference type="Proteomes" id="UP001408789"/>
    </source>
</evidence>
<keyword evidence="1" id="KW-0597">Phosphoprotein</keyword>